<sequence>MKHEISPAATASMSPAVRPHIYSNMDESTHRMMKACRSTGGARDDDDAQDGGKRWDDSGRNMNSYLRFKLWKKFTVHMISWRFDTKKKRKQLLESLSRWQCSQPLNQQ</sequence>
<feature type="compositionally biased region" description="Basic and acidic residues" evidence="1">
    <location>
        <begin position="50"/>
        <end position="59"/>
    </location>
</feature>
<protein>
    <submittedName>
        <fullName evidence="3 4">Uncharacterized protein LOC101509341 isoform X1</fullName>
    </submittedName>
</protein>
<feature type="region of interest" description="Disordered" evidence="1">
    <location>
        <begin position="35"/>
        <end position="60"/>
    </location>
</feature>
<dbReference type="AlphaFoldDB" id="A0A1S3EDU6"/>
<evidence type="ECO:0000313" key="3">
    <source>
        <dbReference type="RefSeq" id="XP_012573549.1"/>
    </source>
</evidence>
<evidence type="ECO:0000313" key="2">
    <source>
        <dbReference type="Proteomes" id="UP000087171"/>
    </source>
</evidence>
<name>A0A1S3EDU6_CICAR</name>
<organism evidence="2 3">
    <name type="scientific">Cicer arietinum</name>
    <name type="common">Chickpea</name>
    <name type="synonym">Garbanzo</name>
    <dbReference type="NCBI Taxonomy" id="3827"/>
    <lineage>
        <taxon>Eukaryota</taxon>
        <taxon>Viridiplantae</taxon>
        <taxon>Streptophyta</taxon>
        <taxon>Embryophyta</taxon>
        <taxon>Tracheophyta</taxon>
        <taxon>Spermatophyta</taxon>
        <taxon>Magnoliopsida</taxon>
        <taxon>eudicotyledons</taxon>
        <taxon>Gunneridae</taxon>
        <taxon>Pentapetalae</taxon>
        <taxon>rosids</taxon>
        <taxon>fabids</taxon>
        <taxon>Fabales</taxon>
        <taxon>Fabaceae</taxon>
        <taxon>Papilionoideae</taxon>
        <taxon>50 kb inversion clade</taxon>
        <taxon>NPAAA clade</taxon>
        <taxon>Hologalegina</taxon>
        <taxon>IRL clade</taxon>
        <taxon>Cicereae</taxon>
        <taxon>Cicer</taxon>
    </lineage>
</organism>
<evidence type="ECO:0000256" key="1">
    <source>
        <dbReference type="SAM" id="MobiDB-lite"/>
    </source>
</evidence>
<accession>A0A1S3EDU6</accession>
<reference evidence="3 4" key="2">
    <citation type="submission" date="2025-04" db="UniProtKB">
        <authorList>
            <consortium name="RefSeq"/>
        </authorList>
    </citation>
    <scope>IDENTIFICATION</scope>
    <source>
        <tissue evidence="3 4">Etiolated seedlings</tissue>
    </source>
</reference>
<reference evidence="2" key="1">
    <citation type="journal article" date="2013" name="Nat. Biotechnol.">
        <title>Draft genome sequence of chickpea (Cicer arietinum) provides a resource for trait improvement.</title>
        <authorList>
            <person name="Varshney R.K."/>
            <person name="Song C."/>
            <person name="Saxena R.K."/>
            <person name="Azam S."/>
            <person name="Yu S."/>
            <person name="Sharpe A.G."/>
            <person name="Cannon S."/>
            <person name="Baek J."/>
            <person name="Rosen B.D."/>
            <person name="Tar'an B."/>
            <person name="Millan T."/>
            <person name="Zhang X."/>
            <person name="Ramsay L.D."/>
            <person name="Iwata A."/>
            <person name="Wang Y."/>
            <person name="Nelson W."/>
            <person name="Farmer A.D."/>
            <person name="Gaur P.M."/>
            <person name="Soderlund C."/>
            <person name="Penmetsa R.V."/>
            <person name="Xu C."/>
            <person name="Bharti A.K."/>
            <person name="He W."/>
            <person name="Winter P."/>
            <person name="Zhao S."/>
            <person name="Hane J.K."/>
            <person name="Carrasquilla-Garcia N."/>
            <person name="Condie J.A."/>
            <person name="Upadhyaya H.D."/>
            <person name="Luo M.C."/>
            <person name="Thudi M."/>
            <person name="Gowda C.L."/>
            <person name="Singh N.P."/>
            <person name="Lichtenzveig J."/>
            <person name="Gali K.K."/>
            <person name="Rubio J."/>
            <person name="Nadarajan N."/>
            <person name="Dolezel J."/>
            <person name="Bansal K.C."/>
            <person name="Xu X."/>
            <person name="Edwards D."/>
            <person name="Zhang G."/>
            <person name="Kahl G."/>
            <person name="Gil J."/>
            <person name="Singh K.B."/>
            <person name="Datta S.K."/>
            <person name="Jackson S.A."/>
            <person name="Wang J."/>
            <person name="Cook D.R."/>
        </authorList>
    </citation>
    <scope>NUCLEOTIDE SEQUENCE [LARGE SCALE GENOMIC DNA]</scope>
    <source>
        <strain evidence="2">cv. CDC Frontier</strain>
    </source>
</reference>
<keyword evidence="2" id="KW-1185">Reference proteome</keyword>
<evidence type="ECO:0000313" key="4">
    <source>
        <dbReference type="RefSeq" id="XP_027192922.1"/>
    </source>
</evidence>
<dbReference type="RefSeq" id="XP_027192922.1">
    <property type="nucleotide sequence ID" value="XM_027337121.1"/>
</dbReference>
<dbReference type="RefSeq" id="XP_012573549.1">
    <property type="nucleotide sequence ID" value="XM_012718095.2"/>
</dbReference>
<proteinExistence type="predicted"/>
<gene>
    <name evidence="3 4" type="primary">LOC101509341</name>
</gene>
<dbReference type="Proteomes" id="UP000087171">
    <property type="component" value="Chromosome Ca7"/>
</dbReference>